<organism evidence="1">
    <name type="scientific">marine sediment metagenome</name>
    <dbReference type="NCBI Taxonomy" id="412755"/>
    <lineage>
        <taxon>unclassified sequences</taxon>
        <taxon>metagenomes</taxon>
        <taxon>ecological metagenomes</taxon>
    </lineage>
</organism>
<protein>
    <submittedName>
        <fullName evidence="1">Uncharacterized protein</fullName>
    </submittedName>
</protein>
<evidence type="ECO:0000313" key="1">
    <source>
        <dbReference type="EMBL" id="KKM22770.1"/>
    </source>
</evidence>
<gene>
    <name evidence="1" type="ORF">LCGC14_1621960</name>
</gene>
<name>A0A0F9L587_9ZZZZ</name>
<dbReference type="EMBL" id="LAZR01013263">
    <property type="protein sequence ID" value="KKM22770.1"/>
    <property type="molecule type" value="Genomic_DNA"/>
</dbReference>
<reference evidence="1" key="1">
    <citation type="journal article" date="2015" name="Nature">
        <title>Complex archaea that bridge the gap between prokaryotes and eukaryotes.</title>
        <authorList>
            <person name="Spang A."/>
            <person name="Saw J.H."/>
            <person name="Jorgensen S.L."/>
            <person name="Zaremba-Niedzwiedzka K."/>
            <person name="Martijn J."/>
            <person name="Lind A.E."/>
            <person name="van Eijk R."/>
            <person name="Schleper C."/>
            <person name="Guy L."/>
            <person name="Ettema T.J."/>
        </authorList>
    </citation>
    <scope>NUCLEOTIDE SEQUENCE</scope>
</reference>
<accession>A0A0F9L587</accession>
<dbReference type="AlphaFoldDB" id="A0A0F9L587"/>
<proteinExistence type="predicted"/>
<sequence>MTRKPNKTRRSAEDIVAKAATKTSEIELSKARGEIARWKRKHKAAVQEAAAQSDRAETALGIGAHTPSVISFEKSRVYSGMAAAIIPATDWHVEERVRPEQVNGKNSFDLAEAEKRIERFYSEGLRMIEEQCDPKIDEIWHPMLGDLMSGYIHEELEETNSLTPVETISFLQDMICSGLDLWIKKTKLPIFIPTCVGNHGRTTKKTRVKTRVRNSYEWLLYATLAKYYAKNPRVHWMIGEGYHNIQIIKSRLVRFHHGDGMRYQGGVGGITIPVNKAVAAWDEIEQVDFDIFGHWHTFKVDYPKWIACGSLIGYSEFSLWIKAKFQHPTQVFCVLDADYGIVRADPIFLTDPVRSQGRK</sequence>
<comment type="caution">
    <text evidence="1">The sequence shown here is derived from an EMBL/GenBank/DDBJ whole genome shotgun (WGS) entry which is preliminary data.</text>
</comment>